<keyword evidence="3" id="KW-1185">Reference proteome</keyword>
<dbReference type="CTD" id="20239425"/>
<dbReference type="HOGENOM" id="CLU_1074753_0_0_1"/>
<protein>
    <submittedName>
        <fullName evidence="2">Uncharacterized protein</fullName>
    </submittedName>
</protein>
<dbReference type="GeneID" id="20239425"/>
<dbReference type="OrthoDB" id="5957252at2759"/>
<evidence type="ECO:0000256" key="1">
    <source>
        <dbReference type="SAM" id="Phobius"/>
    </source>
</evidence>
<dbReference type="RefSeq" id="XP_009058225.1">
    <property type="nucleotide sequence ID" value="XM_009059977.1"/>
</dbReference>
<feature type="transmembrane region" description="Helical" evidence="1">
    <location>
        <begin position="230"/>
        <end position="252"/>
    </location>
</feature>
<keyword evidence="1" id="KW-1133">Transmembrane helix</keyword>
<keyword evidence="1" id="KW-0472">Membrane</keyword>
<dbReference type="AlphaFoldDB" id="V3ZI60"/>
<organism evidence="2 3">
    <name type="scientific">Lottia gigantea</name>
    <name type="common">Giant owl limpet</name>
    <dbReference type="NCBI Taxonomy" id="225164"/>
    <lineage>
        <taxon>Eukaryota</taxon>
        <taxon>Metazoa</taxon>
        <taxon>Spiralia</taxon>
        <taxon>Lophotrochozoa</taxon>
        <taxon>Mollusca</taxon>
        <taxon>Gastropoda</taxon>
        <taxon>Patellogastropoda</taxon>
        <taxon>Lottioidea</taxon>
        <taxon>Lottiidae</taxon>
        <taxon>Lottia</taxon>
    </lineage>
</organism>
<evidence type="ECO:0000313" key="3">
    <source>
        <dbReference type="Proteomes" id="UP000030746"/>
    </source>
</evidence>
<dbReference type="KEGG" id="lgi:LOTGIDRAFT_163461"/>
<evidence type="ECO:0000313" key="2">
    <source>
        <dbReference type="EMBL" id="ESO90953.1"/>
    </source>
</evidence>
<sequence length="259" mass="30333">MVSSKIRKRQLEEKLGLTNDGLITSNFNPDITGIVWDILHEKFNLFTHPRLKDEQESDYVFFLIVRNIHASIWAIRDDYLNNISTLVSREYVSACSLEEFLNEELQSVIRRYHVIYEEMANRYMVQADQIQTSQVDYDICLYIGTLTLPEKSLDVIMAMIADKSYMLLQSDCLEYCKTFVYTYFDLIEEQMDENQTAILEKLTVTTNIVSQISERSGRQKPSSGFSIRSLFHSTFLHGFLGVLFGNFAWWLITRYINFK</sequence>
<name>V3ZI60_LOTGI</name>
<accession>V3ZI60</accession>
<dbReference type="EMBL" id="KB202284">
    <property type="protein sequence ID" value="ESO90953.1"/>
    <property type="molecule type" value="Genomic_DNA"/>
</dbReference>
<keyword evidence="1" id="KW-0812">Transmembrane</keyword>
<dbReference type="Proteomes" id="UP000030746">
    <property type="component" value="Unassembled WGS sequence"/>
</dbReference>
<proteinExistence type="predicted"/>
<gene>
    <name evidence="2" type="ORF">LOTGIDRAFT_163461</name>
</gene>
<reference evidence="2 3" key="1">
    <citation type="journal article" date="2013" name="Nature">
        <title>Insights into bilaterian evolution from three spiralian genomes.</title>
        <authorList>
            <person name="Simakov O."/>
            <person name="Marletaz F."/>
            <person name="Cho S.J."/>
            <person name="Edsinger-Gonzales E."/>
            <person name="Havlak P."/>
            <person name="Hellsten U."/>
            <person name="Kuo D.H."/>
            <person name="Larsson T."/>
            <person name="Lv J."/>
            <person name="Arendt D."/>
            <person name="Savage R."/>
            <person name="Osoegawa K."/>
            <person name="de Jong P."/>
            <person name="Grimwood J."/>
            <person name="Chapman J.A."/>
            <person name="Shapiro H."/>
            <person name="Aerts A."/>
            <person name="Otillar R.P."/>
            <person name="Terry A.Y."/>
            <person name="Boore J.L."/>
            <person name="Grigoriev I.V."/>
            <person name="Lindberg D.R."/>
            <person name="Seaver E.C."/>
            <person name="Weisblat D.A."/>
            <person name="Putnam N.H."/>
            <person name="Rokhsar D.S."/>
        </authorList>
    </citation>
    <scope>NUCLEOTIDE SEQUENCE [LARGE SCALE GENOMIC DNA]</scope>
</reference>